<proteinExistence type="predicted"/>
<accession>A0A2P2LZ30</accession>
<protein>
    <submittedName>
        <fullName evidence="1">Uncharacterized protein</fullName>
    </submittedName>
</protein>
<dbReference type="AlphaFoldDB" id="A0A2P2LZ30"/>
<dbReference type="EMBL" id="GGEC01042750">
    <property type="protein sequence ID" value="MBX23234.1"/>
    <property type="molecule type" value="Transcribed_RNA"/>
</dbReference>
<sequence>MGYVITPITYNLIIRQYDLGSFVDHFGATNAVLKPANMVVI</sequence>
<name>A0A2P2LZ30_RHIMU</name>
<evidence type="ECO:0000313" key="1">
    <source>
        <dbReference type="EMBL" id="MBX23234.1"/>
    </source>
</evidence>
<reference evidence="1" key="1">
    <citation type="submission" date="2018-02" db="EMBL/GenBank/DDBJ databases">
        <title>Rhizophora mucronata_Transcriptome.</title>
        <authorList>
            <person name="Meera S.P."/>
            <person name="Sreeshan A."/>
            <person name="Augustine A."/>
        </authorList>
    </citation>
    <scope>NUCLEOTIDE SEQUENCE</scope>
    <source>
        <tissue evidence="1">Leaf</tissue>
    </source>
</reference>
<organism evidence="1">
    <name type="scientific">Rhizophora mucronata</name>
    <name type="common">Asiatic mangrove</name>
    <dbReference type="NCBI Taxonomy" id="61149"/>
    <lineage>
        <taxon>Eukaryota</taxon>
        <taxon>Viridiplantae</taxon>
        <taxon>Streptophyta</taxon>
        <taxon>Embryophyta</taxon>
        <taxon>Tracheophyta</taxon>
        <taxon>Spermatophyta</taxon>
        <taxon>Magnoliopsida</taxon>
        <taxon>eudicotyledons</taxon>
        <taxon>Gunneridae</taxon>
        <taxon>Pentapetalae</taxon>
        <taxon>rosids</taxon>
        <taxon>fabids</taxon>
        <taxon>Malpighiales</taxon>
        <taxon>Rhizophoraceae</taxon>
        <taxon>Rhizophora</taxon>
    </lineage>
</organism>